<gene>
    <name evidence="2" type="ORF">PPACK8108_LOCUS19895</name>
</gene>
<evidence type="ECO:0000313" key="2">
    <source>
        <dbReference type="EMBL" id="CAH7685380.1"/>
    </source>
</evidence>
<feature type="transmembrane region" description="Helical" evidence="1">
    <location>
        <begin position="20"/>
        <end position="41"/>
    </location>
</feature>
<name>A0AAV0BFI7_PHAPC</name>
<comment type="caution">
    <text evidence="2">The sequence shown here is derived from an EMBL/GenBank/DDBJ whole genome shotgun (WGS) entry which is preliminary data.</text>
</comment>
<keyword evidence="3" id="KW-1185">Reference proteome</keyword>
<dbReference type="Proteomes" id="UP001153365">
    <property type="component" value="Unassembled WGS sequence"/>
</dbReference>
<keyword evidence="1" id="KW-0812">Transmembrane</keyword>
<dbReference type="AlphaFoldDB" id="A0AAV0BFI7"/>
<keyword evidence="1" id="KW-0472">Membrane</keyword>
<protein>
    <submittedName>
        <fullName evidence="2">Expressed protein</fullName>
    </submittedName>
</protein>
<evidence type="ECO:0000256" key="1">
    <source>
        <dbReference type="SAM" id="Phobius"/>
    </source>
</evidence>
<accession>A0AAV0BFI7</accession>
<proteinExistence type="predicted"/>
<reference evidence="2" key="1">
    <citation type="submission" date="2022-06" db="EMBL/GenBank/DDBJ databases">
        <authorList>
            <consortium name="SYNGENTA / RWTH Aachen University"/>
        </authorList>
    </citation>
    <scope>NUCLEOTIDE SEQUENCE</scope>
</reference>
<keyword evidence="1" id="KW-1133">Transmembrane helix</keyword>
<dbReference type="EMBL" id="CALTRL010005721">
    <property type="protein sequence ID" value="CAH7685380.1"/>
    <property type="molecule type" value="Genomic_DNA"/>
</dbReference>
<organism evidence="2 3">
    <name type="scientific">Phakopsora pachyrhizi</name>
    <name type="common">Asian soybean rust disease fungus</name>
    <dbReference type="NCBI Taxonomy" id="170000"/>
    <lineage>
        <taxon>Eukaryota</taxon>
        <taxon>Fungi</taxon>
        <taxon>Dikarya</taxon>
        <taxon>Basidiomycota</taxon>
        <taxon>Pucciniomycotina</taxon>
        <taxon>Pucciniomycetes</taxon>
        <taxon>Pucciniales</taxon>
        <taxon>Phakopsoraceae</taxon>
        <taxon>Phakopsora</taxon>
    </lineage>
</organism>
<sequence>MALFVKKRNSKRDIGRCTFIYIFIYLKNNCFCFLYSFFIIITVKLSPGSRQTLVMPILGMFSRHKPMIISCPRPLPDAFDLYGYNAPSVCPAPPTTPLYLSQVIGRSTRHSYEDFTANAEKNILTNQSSSAIFRRNCRPRKTVKNYTNPHLLILLRLLPRRLLSHQSD</sequence>
<evidence type="ECO:0000313" key="3">
    <source>
        <dbReference type="Proteomes" id="UP001153365"/>
    </source>
</evidence>